<dbReference type="InterPro" id="IPR010869">
    <property type="entry name" value="DUF1501"/>
</dbReference>
<gene>
    <name evidence="1" type="ORF">C5Y93_03260</name>
</gene>
<dbReference type="Gene3D" id="3.40.720.10">
    <property type="entry name" value="Alkaline Phosphatase, subunit A"/>
    <property type="match status" value="1"/>
</dbReference>
<dbReference type="EMBL" id="PUHZ01000004">
    <property type="protein sequence ID" value="PQO47687.1"/>
    <property type="molecule type" value="Genomic_DNA"/>
</dbReference>
<dbReference type="Pfam" id="PF07394">
    <property type="entry name" value="DUF1501"/>
    <property type="match status" value="1"/>
</dbReference>
<dbReference type="RefSeq" id="WP_105333947.1">
    <property type="nucleotide sequence ID" value="NZ_PUHZ01000004.1"/>
</dbReference>
<sequence>MARSYQLTRRDYLRMAALGVGLGAGSASWLPTLAAAESTQPQKTSKAVILLWLSGGPATIDMWDLKPGSPNGGEFKEIATATPGLRISEHLPKLAQQSEDLAVIRSMQSKEGDHRRATQFVRTGYTPQGAIKFPTFGSLCSHEIGNREIDLPSFVSISGGRGGGGGGSLGGGFLGPEFSPLVIGGGNDGGLSVPNLSRRDGVSEDDQRQRMEMLNKLDARFRQDRSGQVVDALETAADKAVRLMRPEAAAAFRLEDEPDQLRDRYGRNNFGQGCLMARRLVERGITFVEVTLGGWDTHNENFEQVAQLSATLDTAFSTLLADLKSQGLLDSTVVICQGEFGRTPKINGRAGRDHWPHTWATVLAGGGIQGGQAIGATNADGTEVVDRPITVPDVIATVCQQIGIDPKKQNMSNVGRPIRVADPEAKPIEELL</sequence>
<evidence type="ECO:0000313" key="1">
    <source>
        <dbReference type="EMBL" id="PQO47687.1"/>
    </source>
</evidence>
<evidence type="ECO:0000313" key="2">
    <source>
        <dbReference type="Proteomes" id="UP000237819"/>
    </source>
</evidence>
<dbReference type="PROSITE" id="PS51318">
    <property type="entry name" value="TAT"/>
    <property type="match status" value="1"/>
</dbReference>
<dbReference type="SUPFAM" id="SSF53649">
    <property type="entry name" value="Alkaline phosphatase-like"/>
    <property type="match status" value="1"/>
</dbReference>
<dbReference type="PANTHER" id="PTHR43737:SF1">
    <property type="entry name" value="DUF1501 DOMAIN-CONTAINING PROTEIN"/>
    <property type="match status" value="1"/>
</dbReference>
<dbReference type="PANTHER" id="PTHR43737">
    <property type="entry name" value="BLL7424 PROTEIN"/>
    <property type="match status" value="1"/>
</dbReference>
<dbReference type="InterPro" id="IPR017850">
    <property type="entry name" value="Alkaline_phosphatase_core_sf"/>
</dbReference>
<dbReference type="InterPro" id="IPR006311">
    <property type="entry name" value="TAT_signal"/>
</dbReference>
<organism evidence="1 2">
    <name type="scientific">Blastopirellula marina</name>
    <dbReference type="NCBI Taxonomy" id="124"/>
    <lineage>
        <taxon>Bacteria</taxon>
        <taxon>Pseudomonadati</taxon>
        <taxon>Planctomycetota</taxon>
        <taxon>Planctomycetia</taxon>
        <taxon>Pirellulales</taxon>
        <taxon>Pirellulaceae</taxon>
        <taxon>Blastopirellula</taxon>
    </lineage>
</organism>
<name>A0A2S8GTD2_9BACT</name>
<dbReference type="OrthoDB" id="127333at2"/>
<comment type="caution">
    <text evidence="1">The sequence shown here is derived from an EMBL/GenBank/DDBJ whole genome shotgun (WGS) entry which is preliminary data.</text>
</comment>
<proteinExistence type="predicted"/>
<protein>
    <submittedName>
        <fullName evidence="1">DUF1501 domain-containing protein</fullName>
    </submittedName>
</protein>
<dbReference type="Proteomes" id="UP000237819">
    <property type="component" value="Unassembled WGS sequence"/>
</dbReference>
<dbReference type="AlphaFoldDB" id="A0A2S8GTD2"/>
<reference evidence="1 2" key="1">
    <citation type="submission" date="2018-02" db="EMBL/GenBank/DDBJ databases">
        <title>Comparative genomes isolates from brazilian mangrove.</title>
        <authorList>
            <person name="Araujo J.E."/>
            <person name="Taketani R.G."/>
            <person name="Silva M.C.P."/>
            <person name="Loureco M.V."/>
            <person name="Andreote F.D."/>
        </authorList>
    </citation>
    <scope>NUCLEOTIDE SEQUENCE [LARGE SCALE GENOMIC DNA]</scope>
    <source>
        <strain evidence="1 2">Nap-Phe MGV</strain>
    </source>
</reference>
<accession>A0A2S8GTD2</accession>